<dbReference type="PROSITE" id="PS50888">
    <property type="entry name" value="BHLH"/>
    <property type="match status" value="1"/>
</dbReference>
<dbReference type="Pfam" id="PF00010">
    <property type="entry name" value="HLH"/>
    <property type="match status" value="1"/>
</dbReference>
<dbReference type="InterPro" id="IPR036638">
    <property type="entry name" value="HLH_DNA-bd_sf"/>
</dbReference>
<reference evidence="2" key="3">
    <citation type="submission" date="2025-09" db="UniProtKB">
        <authorList>
            <consortium name="Ensembl"/>
        </authorList>
    </citation>
    <scope>IDENTIFICATION</scope>
</reference>
<dbReference type="Proteomes" id="UP000001645">
    <property type="component" value="Chromosome 24"/>
</dbReference>
<evidence type="ECO:0000313" key="2">
    <source>
        <dbReference type="Ensembl" id="ENSMGAP00000023374.1"/>
    </source>
</evidence>
<dbReference type="GO" id="GO:0046983">
    <property type="term" value="F:protein dimerization activity"/>
    <property type="evidence" value="ECO:0007669"/>
    <property type="project" value="InterPro"/>
</dbReference>
<reference evidence="2" key="2">
    <citation type="submission" date="2025-08" db="UniProtKB">
        <authorList>
            <consortium name="Ensembl"/>
        </authorList>
    </citation>
    <scope>IDENTIFICATION</scope>
</reference>
<dbReference type="SUPFAM" id="SSF47459">
    <property type="entry name" value="HLH, helix-loop-helix DNA-binding domain"/>
    <property type="match status" value="1"/>
</dbReference>
<name>A0A803XV28_MELGA</name>
<feature type="domain" description="BHLH" evidence="1">
    <location>
        <begin position="42"/>
        <end position="94"/>
    </location>
</feature>
<dbReference type="Ensembl" id="ENSMGAT00000032576.1">
    <property type="protein sequence ID" value="ENSMGAP00000023374.1"/>
    <property type="gene ID" value="ENSMGAG00000022334.1"/>
</dbReference>
<organism evidence="2 3">
    <name type="scientific">Meleagris gallopavo</name>
    <name type="common">Wild turkey</name>
    <dbReference type="NCBI Taxonomy" id="9103"/>
    <lineage>
        <taxon>Eukaryota</taxon>
        <taxon>Metazoa</taxon>
        <taxon>Chordata</taxon>
        <taxon>Craniata</taxon>
        <taxon>Vertebrata</taxon>
        <taxon>Euteleostomi</taxon>
        <taxon>Archelosauria</taxon>
        <taxon>Archosauria</taxon>
        <taxon>Dinosauria</taxon>
        <taxon>Saurischia</taxon>
        <taxon>Theropoda</taxon>
        <taxon>Coelurosauria</taxon>
        <taxon>Aves</taxon>
        <taxon>Neognathae</taxon>
        <taxon>Galloanserae</taxon>
        <taxon>Galliformes</taxon>
        <taxon>Phasianidae</taxon>
        <taxon>Meleagridinae</taxon>
        <taxon>Meleagris</taxon>
    </lineage>
</organism>
<dbReference type="Gene3D" id="4.10.280.10">
    <property type="entry name" value="Helix-loop-helix DNA-binding domain"/>
    <property type="match status" value="1"/>
</dbReference>
<dbReference type="GO" id="GO:0000981">
    <property type="term" value="F:DNA-binding transcription factor activity, RNA polymerase II-specific"/>
    <property type="evidence" value="ECO:0007669"/>
    <property type="project" value="TreeGrafter"/>
</dbReference>
<dbReference type="GO" id="GO:0000977">
    <property type="term" value="F:RNA polymerase II transcription regulatory region sequence-specific DNA binding"/>
    <property type="evidence" value="ECO:0007669"/>
    <property type="project" value="TreeGrafter"/>
</dbReference>
<keyword evidence="3" id="KW-1185">Reference proteome</keyword>
<dbReference type="InParanoid" id="A0A803XV28"/>
<dbReference type="GO" id="GO:0032502">
    <property type="term" value="P:developmental process"/>
    <property type="evidence" value="ECO:0007669"/>
    <property type="project" value="TreeGrafter"/>
</dbReference>
<dbReference type="InterPro" id="IPR011598">
    <property type="entry name" value="bHLH_dom"/>
</dbReference>
<proteinExistence type="predicted"/>
<evidence type="ECO:0000313" key="3">
    <source>
        <dbReference type="Proteomes" id="UP000001645"/>
    </source>
</evidence>
<reference evidence="2 3" key="1">
    <citation type="journal article" date="2010" name="PLoS Biol.">
        <title>Multi-platform next-generation sequencing of the domestic turkey (Meleagris gallopavo): genome assembly and analysis.</title>
        <authorList>
            <person name="Dalloul R.A."/>
            <person name="Long J.A."/>
            <person name="Zimin A.V."/>
            <person name="Aslam L."/>
            <person name="Beal K."/>
            <person name="Blomberg L.A."/>
            <person name="Bouffard P."/>
            <person name="Burt D.W."/>
            <person name="Crasta O."/>
            <person name="Crooijmans R.P."/>
            <person name="Cooper K."/>
            <person name="Coulombe R.A."/>
            <person name="De S."/>
            <person name="Delany M.E."/>
            <person name="Dodgson J.B."/>
            <person name="Dong J.J."/>
            <person name="Evans C."/>
            <person name="Frederickson K.M."/>
            <person name="Flicek P."/>
            <person name="Florea L."/>
            <person name="Folkerts O."/>
            <person name="Groenen M.A."/>
            <person name="Harkins T.T."/>
            <person name="Herrero J."/>
            <person name="Hoffmann S."/>
            <person name="Megens H.J."/>
            <person name="Jiang A."/>
            <person name="de Jong P."/>
            <person name="Kaiser P."/>
            <person name="Kim H."/>
            <person name="Kim K.W."/>
            <person name="Kim S."/>
            <person name="Langenberger D."/>
            <person name="Lee M.K."/>
            <person name="Lee T."/>
            <person name="Mane S."/>
            <person name="Marcais G."/>
            <person name="Marz M."/>
            <person name="McElroy A.P."/>
            <person name="Modise T."/>
            <person name="Nefedov M."/>
            <person name="Notredame C."/>
            <person name="Paton I.R."/>
            <person name="Payne W.S."/>
            <person name="Pertea G."/>
            <person name="Prickett D."/>
            <person name="Puiu D."/>
            <person name="Qioa D."/>
            <person name="Raineri E."/>
            <person name="Ruffier M."/>
            <person name="Salzberg S.L."/>
            <person name="Schatz M.C."/>
            <person name="Scheuring C."/>
            <person name="Schmidt C.J."/>
            <person name="Schroeder S."/>
            <person name="Searle S.M."/>
            <person name="Smith E.J."/>
            <person name="Smith J."/>
            <person name="Sonstegard T.S."/>
            <person name="Stadler P.F."/>
            <person name="Tafer H."/>
            <person name="Tu Z.J."/>
            <person name="Van Tassell C.P."/>
            <person name="Vilella A.J."/>
            <person name="Williams K.P."/>
            <person name="Yorke J.A."/>
            <person name="Zhang L."/>
            <person name="Zhang H.B."/>
            <person name="Zhang X."/>
            <person name="Zhang Y."/>
            <person name="Reed K.M."/>
        </authorList>
    </citation>
    <scope>NUCLEOTIDE SEQUENCE [LARGE SCALE GENOMIC DNA]</scope>
</reference>
<accession>A0A803XV28</accession>
<evidence type="ECO:0000259" key="1">
    <source>
        <dbReference type="PROSITE" id="PS50888"/>
    </source>
</evidence>
<dbReference type="PANTHER" id="PTHR23349:SF57">
    <property type="entry name" value="FACTOR IN THE GERMLINE ALPHA"/>
    <property type="match status" value="1"/>
</dbReference>
<sequence>GFAQVFGVHADLRSWPALGADLGPGFPLCFGVWGCFWGGIWGNADAGWGLSPLQIRNLNSGFSALKALVPLMPQDRKPSKADTLRAAAEYIRLLRAVLRDAGGLQVPPPQKTPGAGGPKRGEFGGCVVSLCSP</sequence>
<dbReference type="InterPro" id="IPR050283">
    <property type="entry name" value="E-box_TF_Regulators"/>
</dbReference>
<protein>
    <recommendedName>
        <fullName evidence="1">BHLH domain-containing protein</fullName>
    </recommendedName>
</protein>
<dbReference type="PANTHER" id="PTHR23349">
    <property type="entry name" value="BASIC HELIX-LOOP-HELIX TRANSCRIPTION FACTOR, TWIST"/>
    <property type="match status" value="1"/>
</dbReference>
<dbReference type="SMART" id="SM00353">
    <property type="entry name" value="HLH"/>
    <property type="match status" value="1"/>
</dbReference>
<dbReference type="AlphaFoldDB" id="A0A803XV28"/>